<gene>
    <name evidence="2" type="ORF">HAX54_038948</name>
</gene>
<keyword evidence="3" id="KW-1185">Reference proteome</keyword>
<reference evidence="2 3" key="1">
    <citation type="journal article" date="2021" name="BMC Genomics">
        <title>Datura genome reveals duplications of psychoactive alkaloid biosynthetic genes and high mutation rate following tissue culture.</title>
        <authorList>
            <person name="Rajewski A."/>
            <person name="Carter-House D."/>
            <person name="Stajich J."/>
            <person name="Litt A."/>
        </authorList>
    </citation>
    <scope>NUCLEOTIDE SEQUENCE [LARGE SCALE GENOMIC DNA]</scope>
    <source>
        <strain evidence="2">AR-01</strain>
    </source>
</reference>
<name>A0ABS8VPJ4_DATST</name>
<evidence type="ECO:0000313" key="2">
    <source>
        <dbReference type="EMBL" id="MCE0481297.1"/>
    </source>
</evidence>
<evidence type="ECO:0000256" key="1">
    <source>
        <dbReference type="SAM" id="MobiDB-lite"/>
    </source>
</evidence>
<feature type="region of interest" description="Disordered" evidence="1">
    <location>
        <begin position="43"/>
        <end position="123"/>
    </location>
</feature>
<proteinExistence type="predicted"/>
<dbReference type="Proteomes" id="UP000823775">
    <property type="component" value="Unassembled WGS sequence"/>
</dbReference>
<evidence type="ECO:0000313" key="3">
    <source>
        <dbReference type="Proteomes" id="UP000823775"/>
    </source>
</evidence>
<organism evidence="2 3">
    <name type="scientific">Datura stramonium</name>
    <name type="common">Jimsonweed</name>
    <name type="synonym">Common thornapple</name>
    <dbReference type="NCBI Taxonomy" id="4076"/>
    <lineage>
        <taxon>Eukaryota</taxon>
        <taxon>Viridiplantae</taxon>
        <taxon>Streptophyta</taxon>
        <taxon>Embryophyta</taxon>
        <taxon>Tracheophyta</taxon>
        <taxon>Spermatophyta</taxon>
        <taxon>Magnoliopsida</taxon>
        <taxon>eudicotyledons</taxon>
        <taxon>Gunneridae</taxon>
        <taxon>Pentapetalae</taxon>
        <taxon>asterids</taxon>
        <taxon>lamiids</taxon>
        <taxon>Solanales</taxon>
        <taxon>Solanaceae</taxon>
        <taxon>Solanoideae</taxon>
        <taxon>Datureae</taxon>
        <taxon>Datura</taxon>
    </lineage>
</organism>
<accession>A0ABS8VPJ4</accession>
<comment type="caution">
    <text evidence="2">The sequence shown here is derived from an EMBL/GenBank/DDBJ whole genome shotgun (WGS) entry which is preliminary data.</text>
</comment>
<dbReference type="EMBL" id="JACEIK010005354">
    <property type="protein sequence ID" value="MCE0481297.1"/>
    <property type="molecule type" value="Genomic_DNA"/>
</dbReference>
<feature type="compositionally biased region" description="Basic and acidic residues" evidence="1">
    <location>
        <begin position="95"/>
        <end position="107"/>
    </location>
</feature>
<protein>
    <submittedName>
        <fullName evidence="2">Uncharacterized protein</fullName>
    </submittedName>
</protein>
<sequence length="135" mass="14955">MYSLSYFCEANNLCHSSSGSEVHYYIKTFDESPKVTTRVKSKAQEAVIATSPLSQSEEGGEETDSDGEKPHADDAEEGNDDAKESGDDDTEAEESGDKESATEKSSEQVEEYDPATTLEARSKIWFYRDPKMCVM</sequence>